<evidence type="ECO:0000313" key="2">
    <source>
        <dbReference type="EMBL" id="MBB5109157.1"/>
    </source>
</evidence>
<organism evidence="2 3">
    <name type="scientific">Streptomyces spectabilis</name>
    <dbReference type="NCBI Taxonomy" id="68270"/>
    <lineage>
        <taxon>Bacteria</taxon>
        <taxon>Bacillati</taxon>
        <taxon>Actinomycetota</taxon>
        <taxon>Actinomycetes</taxon>
        <taxon>Kitasatosporales</taxon>
        <taxon>Streptomycetaceae</taxon>
        <taxon>Streptomyces</taxon>
    </lineage>
</organism>
<feature type="signal peptide" evidence="1">
    <location>
        <begin position="1"/>
        <end position="25"/>
    </location>
</feature>
<dbReference type="EMBL" id="JACHJD010000024">
    <property type="protein sequence ID" value="MBB5109157.1"/>
    <property type="molecule type" value="Genomic_DNA"/>
</dbReference>
<keyword evidence="3" id="KW-1185">Reference proteome</keyword>
<reference evidence="2 3" key="1">
    <citation type="submission" date="2020-08" db="EMBL/GenBank/DDBJ databases">
        <title>Genomic Encyclopedia of Type Strains, Phase III (KMG-III): the genomes of soil and plant-associated and newly described type strains.</title>
        <authorList>
            <person name="Whitman W."/>
        </authorList>
    </citation>
    <scope>NUCLEOTIDE SEQUENCE [LARGE SCALE GENOMIC DNA]</scope>
    <source>
        <strain evidence="2 3">CECT 3146</strain>
    </source>
</reference>
<dbReference type="RefSeq" id="WP_184926131.1">
    <property type="nucleotide sequence ID" value="NZ_BMSQ01000027.1"/>
</dbReference>
<evidence type="ECO:0008006" key="4">
    <source>
        <dbReference type="Google" id="ProtNLM"/>
    </source>
</evidence>
<protein>
    <recommendedName>
        <fullName evidence="4">Secreted protein</fullName>
    </recommendedName>
</protein>
<dbReference type="Proteomes" id="UP000549009">
    <property type="component" value="Unassembled WGS sequence"/>
</dbReference>
<proteinExistence type="predicted"/>
<accession>A0A7W8B388</accession>
<feature type="chain" id="PRO_5031071218" description="Secreted protein" evidence="1">
    <location>
        <begin position="26"/>
        <end position="123"/>
    </location>
</feature>
<comment type="caution">
    <text evidence="2">The sequence shown here is derived from an EMBL/GenBank/DDBJ whole genome shotgun (WGS) entry which is preliminary data.</text>
</comment>
<gene>
    <name evidence="2" type="ORF">FHS40_008285</name>
</gene>
<sequence>MIKKAMVIAAGVLVAGVLPSGVANASAPSASANCFANWSDRNQFGSAAGRWCGDATLRIKTIMDGTVKDEAADGRCPYVRAYTSTGAYYDSDWAGPKGDTSPVALRTYVSDPFVSFELRAIAC</sequence>
<keyword evidence="1" id="KW-0732">Signal</keyword>
<evidence type="ECO:0000313" key="3">
    <source>
        <dbReference type="Proteomes" id="UP000549009"/>
    </source>
</evidence>
<dbReference type="AlphaFoldDB" id="A0A7W8B388"/>
<name>A0A7W8B388_STRST</name>
<evidence type="ECO:0000256" key="1">
    <source>
        <dbReference type="SAM" id="SignalP"/>
    </source>
</evidence>